<gene>
    <name evidence="2" type="ORF">HNR25_002900</name>
</gene>
<dbReference type="Proteomes" id="UP000578077">
    <property type="component" value="Unassembled WGS sequence"/>
</dbReference>
<accession>A0A841ECV7</accession>
<name>A0A841ECV7_9ACTN</name>
<comment type="caution">
    <text evidence="2">The sequence shown here is derived from an EMBL/GenBank/DDBJ whole genome shotgun (WGS) entry which is preliminary data.</text>
</comment>
<evidence type="ECO:0000259" key="1">
    <source>
        <dbReference type="Pfam" id="PF14534"/>
    </source>
</evidence>
<dbReference type="RefSeq" id="WP_184635878.1">
    <property type="nucleotide sequence ID" value="NZ_BAABKT010000010.1"/>
</dbReference>
<dbReference type="Pfam" id="PF14534">
    <property type="entry name" value="DUF4440"/>
    <property type="match status" value="1"/>
</dbReference>
<organism evidence="2 3">
    <name type="scientific">Streptomonospora salina</name>
    <dbReference type="NCBI Taxonomy" id="104205"/>
    <lineage>
        <taxon>Bacteria</taxon>
        <taxon>Bacillati</taxon>
        <taxon>Actinomycetota</taxon>
        <taxon>Actinomycetes</taxon>
        <taxon>Streptosporangiales</taxon>
        <taxon>Nocardiopsidaceae</taxon>
        <taxon>Streptomonospora</taxon>
    </lineage>
</organism>
<dbReference type="InterPro" id="IPR027843">
    <property type="entry name" value="DUF4440"/>
</dbReference>
<dbReference type="EMBL" id="JACHLY010000001">
    <property type="protein sequence ID" value="MBB5999149.1"/>
    <property type="molecule type" value="Genomic_DNA"/>
</dbReference>
<dbReference type="InterPro" id="IPR032710">
    <property type="entry name" value="NTF2-like_dom_sf"/>
</dbReference>
<proteinExistence type="predicted"/>
<sequence length="136" mass="14497">MTTGTSGPGNPDSLKAELLELEHRGWRSLCDGTGSDFYGSLMTEDGVMVLAHGEVFDRAAVVASLSGAPTWDGYEITGERVAGLGPDTAALVYRARAHRGGADAVFTALMSSVYTRRDGAWRLVLYQQTPVPHPEA</sequence>
<reference evidence="2 3" key="1">
    <citation type="submission" date="2020-08" db="EMBL/GenBank/DDBJ databases">
        <title>Sequencing the genomes of 1000 actinobacteria strains.</title>
        <authorList>
            <person name="Klenk H.-P."/>
        </authorList>
    </citation>
    <scope>NUCLEOTIDE SEQUENCE [LARGE SCALE GENOMIC DNA]</scope>
    <source>
        <strain evidence="2 3">DSM 44593</strain>
    </source>
</reference>
<feature type="domain" description="DUF4440" evidence="1">
    <location>
        <begin position="18"/>
        <end position="123"/>
    </location>
</feature>
<evidence type="ECO:0000313" key="3">
    <source>
        <dbReference type="Proteomes" id="UP000578077"/>
    </source>
</evidence>
<dbReference type="Gene3D" id="3.10.450.50">
    <property type="match status" value="1"/>
</dbReference>
<protein>
    <recommendedName>
        <fullName evidence="1">DUF4440 domain-containing protein</fullName>
    </recommendedName>
</protein>
<evidence type="ECO:0000313" key="2">
    <source>
        <dbReference type="EMBL" id="MBB5999149.1"/>
    </source>
</evidence>
<dbReference type="SUPFAM" id="SSF54427">
    <property type="entry name" value="NTF2-like"/>
    <property type="match status" value="1"/>
</dbReference>
<dbReference type="AlphaFoldDB" id="A0A841ECV7"/>
<keyword evidence="3" id="KW-1185">Reference proteome</keyword>